<keyword evidence="4" id="KW-1185">Reference proteome</keyword>
<accession>A0A1H7CWN4</accession>
<reference evidence="3 4" key="1">
    <citation type="submission" date="2016-10" db="EMBL/GenBank/DDBJ databases">
        <authorList>
            <person name="de Groot N.N."/>
        </authorList>
    </citation>
    <scope>NUCLEOTIDE SEQUENCE [LARGE SCALE GENOMIC DNA]</scope>
    <source>
        <strain evidence="3 4">DSM 29340</strain>
    </source>
</reference>
<dbReference type="STRING" id="1227549.SAMN05444007_10931"/>
<dbReference type="RefSeq" id="WP_092368927.1">
    <property type="nucleotide sequence ID" value="NZ_BMGV01000009.1"/>
</dbReference>
<dbReference type="Pfam" id="PF14145">
    <property type="entry name" value="YrhK"/>
    <property type="match status" value="1"/>
</dbReference>
<evidence type="ECO:0000259" key="2">
    <source>
        <dbReference type="Pfam" id="PF14145"/>
    </source>
</evidence>
<dbReference type="InterPro" id="IPR025424">
    <property type="entry name" value="YrhK_domain"/>
</dbReference>
<evidence type="ECO:0000313" key="3">
    <source>
        <dbReference type="EMBL" id="SEJ93999.1"/>
    </source>
</evidence>
<feature type="transmembrane region" description="Helical" evidence="1">
    <location>
        <begin position="21"/>
        <end position="45"/>
    </location>
</feature>
<organism evidence="3 4">
    <name type="scientific">Cribrihabitans marinus</name>
    <dbReference type="NCBI Taxonomy" id="1227549"/>
    <lineage>
        <taxon>Bacteria</taxon>
        <taxon>Pseudomonadati</taxon>
        <taxon>Pseudomonadota</taxon>
        <taxon>Alphaproteobacteria</taxon>
        <taxon>Rhodobacterales</taxon>
        <taxon>Paracoccaceae</taxon>
        <taxon>Cribrihabitans</taxon>
    </lineage>
</organism>
<proteinExistence type="predicted"/>
<keyword evidence="1" id="KW-1133">Transmembrane helix</keyword>
<dbReference type="EMBL" id="FNYD01000009">
    <property type="protein sequence ID" value="SEJ93999.1"/>
    <property type="molecule type" value="Genomic_DNA"/>
</dbReference>
<feature type="domain" description="YrhK" evidence="2">
    <location>
        <begin position="21"/>
        <end position="74"/>
    </location>
</feature>
<gene>
    <name evidence="3" type="ORF">SAMN05444007_10931</name>
</gene>
<sequence>MLFSRDRQHGSDRQRRIYAAFEIVYTLVDFTAAILFVIGSIMFFSPDWERFGTWLFLTGSLCFAAKPTLRLVRELKLAAIGDVDDLADRLEK</sequence>
<keyword evidence="1" id="KW-0472">Membrane</keyword>
<dbReference type="AlphaFoldDB" id="A0A1H7CWN4"/>
<evidence type="ECO:0000313" key="4">
    <source>
        <dbReference type="Proteomes" id="UP000199379"/>
    </source>
</evidence>
<protein>
    <submittedName>
        <fullName evidence="3">YrhK-like protein</fullName>
    </submittedName>
</protein>
<keyword evidence="1" id="KW-0812">Transmembrane</keyword>
<name>A0A1H7CWN4_9RHOB</name>
<evidence type="ECO:0000256" key="1">
    <source>
        <dbReference type="SAM" id="Phobius"/>
    </source>
</evidence>
<dbReference type="Proteomes" id="UP000199379">
    <property type="component" value="Unassembled WGS sequence"/>
</dbReference>
<dbReference type="OrthoDB" id="5862062at2"/>